<dbReference type="PROSITE" id="PS00061">
    <property type="entry name" value="ADH_SHORT"/>
    <property type="match status" value="1"/>
</dbReference>
<dbReference type="Proteomes" id="UP001209878">
    <property type="component" value="Unassembled WGS sequence"/>
</dbReference>
<dbReference type="PANTHER" id="PTHR43157">
    <property type="entry name" value="PHOSPHATIDYLINOSITOL-GLYCAN BIOSYNTHESIS CLASS F PROTEIN-RELATED"/>
    <property type="match status" value="1"/>
</dbReference>
<comment type="caution">
    <text evidence="4">The sequence shown here is derived from an EMBL/GenBank/DDBJ whole genome shotgun (WGS) entry which is preliminary data.</text>
</comment>
<dbReference type="InterPro" id="IPR020904">
    <property type="entry name" value="Sc_DH/Rdtase_CS"/>
</dbReference>
<dbReference type="EMBL" id="JAODUO010000020">
    <property type="protein sequence ID" value="KAK2192913.1"/>
    <property type="molecule type" value="Genomic_DNA"/>
</dbReference>
<evidence type="ECO:0000313" key="5">
    <source>
        <dbReference type="Proteomes" id="UP001209878"/>
    </source>
</evidence>
<dbReference type="SUPFAM" id="SSF51735">
    <property type="entry name" value="NAD(P)-binding Rossmann-fold domains"/>
    <property type="match status" value="1"/>
</dbReference>
<dbReference type="AlphaFoldDB" id="A0AAD9PE78"/>
<evidence type="ECO:0000256" key="1">
    <source>
        <dbReference type="ARBA" id="ARBA00023002"/>
    </source>
</evidence>
<name>A0AAD9PE78_RIDPI</name>
<keyword evidence="3" id="KW-0472">Membrane</keyword>
<dbReference type="InterPro" id="IPR036291">
    <property type="entry name" value="NAD(P)-bd_dom_sf"/>
</dbReference>
<dbReference type="InterPro" id="IPR002347">
    <property type="entry name" value="SDR_fam"/>
</dbReference>
<dbReference type="PRINTS" id="PR00080">
    <property type="entry name" value="SDRFAMILY"/>
</dbReference>
<feature type="transmembrane region" description="Helical" evidence="3">
    <location>
        <begin position="12"/>
        <end position="30"/>
    </location>
</feature>
<dbReference type="GO" id="GO:0016491">
    <property type="term" value="F:oxidoreductase activity"/>
    <property type="evidence" value="ECO:0007669"/>
    <property type="project" value="UniProtKB-KW"/>
</dbReference>
<keyword evidence="5" id="KW-1185">Reference proteome</keyword>
<comment type="similarity">
    <text evidence="2">Belongs to the short-chain dehydrogenases/reductases (SDR) family.</text>
</comment>
<evidence type="ECO:0000313" key="4">
    <source>
        <dbReference type="EMBL" id="KAK2192913.1"/>
    </source>
</evidence>
<dbReference type="PRINTS" id="PR00081">
    <property type="entry name" value="GDHRDH"/>
</dbReference>
<reference evidence="4" key="1">
    <citation type="journal article" date="2023" name="Mol. Biol. Evol.">
        <title>Third-Generation Sequencing Reveals the Adaptive Role of the Epigenome in Three Deep-Sea Polychaetes.</title>
        <authorList>
            <person name="Perez M."/>
            <person name="Aroh O."/>
            <person name="Sun Y."/>
            <person name="Lan Y."/>
            <person name="Juniper S.K."/>
            <person name="Young C.R."/>
            <person name="Angers B."/>
            <person name="Qian P.Y."/>
        </authorList>
    </citation>
    <scope>NUCLEOTIDE SEQUENCE</scope>
    <source>
        <strain evidence="4">R07B-5</strain>
    </source>
</reference>
<dbReference type="Pfam" id="PF00106">
    <property type="entry name" value="adh_short"/>
    <property type="match status" value="2"/>
</dbReference>
<gene>
    <name evidence="4" type="ORF">NP493_20g02008</name>
</gene>
<keyword evidence="1" id="KW-0560">Oxidoreductase</keyword>
<organism evidence="4 5">
    <name type="scientific">Ridgeia piscesae</name>
    <name type="common">Tubeworm</name>
    <dbReference type="NCBI Taxonomy" id="27915"/>
    <lineage>
        <taxon>Eukaryota</taxon>
        <taxon>Metazoa</taxon>
        <taxon>Spiralia</taxon>
        <taxon>Lophotrochozoa</taxon>
        <taxon>Annelida</taxon>
        <taxon>Polychaeta</taxon>
        <taxon>Sedentaria</taxon>
        <taxon>Canalipalpata</taxon>
        <taxon>Sabellida</taxon>
        <taxon>Siboglinidae</taxon>
        <taxon>Ridgeia</taxon>
    </lineage>
</organism>
<accession>A0AAD9PE78</accession>
<protein>
    <submittedName>
        <fullName evidence="4">Uncharacterized protein</fullName>
    </submittedName>
</protein>
<keyword evidence="3" id="KW-0812">Transmembrane</keyword>
<sequence length="335" mass="37262">MFPTHLPGEDFIYSWYPILIALSIGFIFGLRSYMKGPQCPSQEKMKGKTVIVTGANSGIGKEVAKDLAGRGARVVLACRDIEKGKEAACEITESTKNKNVVCYKLDLASFQSIKDFVTEFKQEEIRLDVLVNNAGIMCHPQAKTEEGTELHFGVNYLGHFLLTHLLLDYLKKSAPSRVVNVTALAYQLGEINFDDINLEQQEVFKPGTAYSQSKLALMLFTAKLAKYLEGTNVTVNAVHPGVVMTEAHRHMPFSQSAFLRISLLPVTWMVMKPPLDGAQTVIYVAVAKEEEGVSGKLYADCQLKKFTENVTDESADRLWDLSLKMTNVQLPSEEE</sequence>
<keyword evidence="3" id="KW-1133">Transmembrane helix</keyword>
<dbReference type="PANTHER" id="PTHR43157:SF31">
    <property type="entry name" value="PHOSPHATIDYLINOSITOL-GLYCAN BIOSYNTHESIS CLASS F PROTEIN"/>
    <property type="match status" value="1"/>
</dbReference>
<proteinExistence type="inferred from homology"/>
<evidence type="ECO:0000256" key="3">
    <source>
        <dbReference type="SAM" id="Phobius"/>
    </source>
</evidence>
<dbReference type="Gene3D" id="3.40.50.720">
    <property type="entry name" value="NAD(P)-binding Rossmann-like Domain"/>
    <property type="match status" value="1"/>
</dbReference>
<evidence type="ECO:0000256" key="2">
    <source>
        <dbReference type="RuleBase" id="RU000363"/>
    </source>
</evidence>